<dbReference type="OrthoDB" id="9805017at2"/>
<dbReference type="Gene3D" id="2.60.40.3440">
    <property type="match status" value="1"/>
</dbReference>
<keyword evidence="3" id="KW-1185">Reference proteome</keyword>
<name>A0A1H4Z0I2_PSEAG</name>
<organism evidence="2 3">
    <name type="scientific">Pseudomonas anguilliseptica</name>
    <dbReference type="NCBI Taxonomy" id="53406"/>
    <lineage>
        <taxon>Bacteria</taxon>
        <taxon>Pseudomonadati</taxon>
        <taxon>Pseudomonadota</taxon>
        <taxon>Gammaproteobacteria</taxon>
        <taxon>Pseudomonadales</taxon>
        <taxon>Pseudomonadaceae</taxon>
        <taxon>Pseudomonas</taxon>
    </lineage>
</organism>
<dbReference type="RefSeq" id="WP_139272659.1">
    <property type="nucleotide sequence ID" value="NZ_FNSC01000001.1"/>
</dbReference>
<proteinExistence type="predicted"/>
<evidence type="ECO:0000313" key="3">
    <source>
        <dbReference type="Proteomes" id="UP000242849"/>
    </source>
</evidence>
<dbReference type="Pfam" id="PF17963">
    <property type="entry name" value="Big_9"/>
    <property type="match status" value="1"/>
</dbReference>
<keyword evidence="1" id="KW-0732">Signal</keyword>
<dbReference type="AlphaFoldDB" id="A0A1H4Z0I2"/>
<evidence type="ECO:0000313" key="2">
    <source>
        <dbReference type="EMBL" id="SED23375.1"/>
    </source>
</evidence>
<sequence length="142" mass="15769">MFRKIIRKDLYVCALALALTPLSAAVAEVNQAPEVRGHSEHIAAGKVNASWIWARDAEGDRITFAITKQPKYGRIQLDWNTGRYEYQPTANATGHYDEFEYRATDGKSWSAPAVVQLNLLPVACCLLTAGPVTVPQRPPVRF</sequence>
<feature type="chain" id="PRO_5017427777" evidence="1">
    <location>
        <begin position="25"/>
        <end position="142"/>
    </location>
</feature>
<dbReference type="STRING" id="53406.SAMN05421553_2284"/>
<protein>
    <submittedName>
        <fullName evidence="2">Uncharacterized protein</fullName>
    </submittedName>
</protein>
<reference evidence="3" key="1">
    <citation type="submission" date="2016-10" db="EMBL/GenBank/DDBJ databases">
        <authorList>
            <person name="Varghese N."/>
            <person name="Submissions S."/>
        </authorList>
    </citation>
    <scope>NUCLEOTIDE SEQUENCE [LARGE SCALE GENOMIC DNA]</scope>
    <source>
        <strain evidence="3">DSM 12111</strain>
    </source>
</reference>
<feature type="signal peptide" evidence="1">
    <location>
        <begin position="1"/>
        <end position="24"/>
    </location>
</feature>
<dbReference type="EMBL" id="FNSC01000001">
    <property type="protein sequence ID" value="SED23375.1"/>
    <property type="molecule type" value="Genomic_DNA"/>
</dbReference>
<accession>A0A1H4Z0I2</accession>
<evidence type="ECO:0000256" key="1">
    <source>
        <dbReference type="SAM" id="SignalP"/>
    </source>
</evidence>
<dbReference type="Proteomes" id="UP000242849">
    <property type="component" value="Unassembled WGS sequence"/>
</dbReference>
<gene>
    <name evidence="2" type="ORF">SAMN05421553_2284</name>
</gene>